<dbReference type="Gene3D" id="3.40.50.300">
    <property type="entry name" value="P-loop containing nucleotide triphosphate hydrolases"/>
    <property type="match status" value="2"/>
</dbReference>
<feature type="domain" description="Endonuclease GajA/Old nuclease/RecF-like AAA" evidence="2">
    <location>
        <begin position="1"/>
        <end position="303"/>
    </location>
</feature>
<dbReference type="PANTHER" id="PTHR41259:SF1">
    <property type="entry name" value="DOUBLE-STRAND BREAK REPAIR RAD50 ATPASE, PUTATIVE-RELATED"/>
    <property type="match status" value="1"/>
</dbReference>
<dbReference type="EMBL" id="CP012390">
    <property type="protein sequence ID" value="ALE18618.1"/>
    <property type="molecule type" value="Genomic_DNA"/>
</dbReference>
<dbReference type="AlphaFoldDB" id="A0A0M4MWZ2"/>
<proteinExistence type="predicted"/>
<dbReference type="InterPro" id="IPR027417">
    <property type="entry name" value="P-loop_NTPase"/>
</dbReference>
<evidence type="ECO:0000256" key="1">
    <source>
        <dbReference type="SAM" id="Coils"/>
    </source>
</evidence>
<evidence type="ECO:0000259" key="2">
    <source>
        <dbReference type="Pfam" id="PF13175"/>
    </source>
</evidence>
<dbReference type="RefSeq" id="WP_053961531.1">
    <property type="nucleotide sequence ID" value="NZ_CP012390.1"/>
</dbReference>
<dbReference type="Pfam" id="PF13175">
    <property type="entry name" value="AAA_15"/>
    <property type="match status" value="1"/>
</dbReference>
<accession>A0A0M4MWZ2</accession>
<reference evidence="3 4" key="1">
    <citation type="journal article" date="2015" name="Genome Announc.">
        <title>Complete Genome Sequences for Two Strains of a Novel Fastidious, Partially Acid-Fast, Gram-Positive Corynebacterineae Bacterium, Derived from Human Clinical Samples.</title>
        <authorList>
            <person name="Nicholson A.C."/>
            <person name="Bell M."/>
            <person name="Humrighouse B.W."/>
            <person name="McQuiston J.R."/>
        </authorList>
    </citation>
    <scope>NUCLEOTIDE SEQUENCE [LARGE SCALE GENOMIC DNA]</scope>
    <source>
        <strain evidence="3 4">X1698</strain>
    </source>
</reference>
<name>A0A0M4MWZ2_9ACTN</name>
<dbReference type="PANTHER" id="PTHR41259">
    <property type="entry name" value="DOUBLE-STRAND BREAK REPAIR RAD50 ATPASE, PUTATIVE-RELATED"/>
    <property type="match status" value="1"/>
</dbReference>
<evidence type="ECO:0000313" key="3">
    <source>
        <dbReference type="EMBL" id="ALE18618.1"/>
    </source>
</evidence>
<feature type="coiled-coil region" evidence="1">
    <location>
        <begin position="214"/>
        <end position="248"/>
    </location>
</feature>
<keyword evidence="1" id="KW-0175">Coiled coil</keyword>
<gene>
    <name evidence="3" type="ORF">AL705_01630</name>
</gene>
<dbReference type="OrthoDB" id="3177877at2"/>
<sequence>MRLHSITLQDYRGIAERHIDFDDHGITVIAGPNQSGKSSVIEAINLVLTEKATSTKSAVTAIRRSGVDRPAIVELDATIGGERFTLRKEFGRGRQAGTTLIFATGHKAALRGDPAHNYVQDLLRDHEDMALFAALSFLQGKDLSSFELTDGQSALQAALDAAASGNNDTLSGDHLLEAAQAEFSQYFTTTGRLTKERANELKREKMLAQEVAELAEHVAETERTAQELDGLEQQREHLAHQRTETEARLQSLTAHATAHAEQQRQQAALAAQLRTTEAQRAAAASRVQADEDLAQQHAAISERMTRIEQQQAELTQLDDAALHQLIDQRDQLAVAVAHYTQAAEIMDFLRRESLHHEEEAQAERLAQAAKQASEHLHTIPHDADVYRHAEQLKADIEGLQRVLSVSSGTITVTPHPGSDVLCNGSLLTSVHTENISRPLSIEVPGHVTITLQPAAEAADRDAQLSRLIVDYQAALDTLHVSDWTQACTQADAWEEANRVHHDAAAEYRAFTTLHPESRRLEEAHQLTQECAGYPSGLLDQGRAGTLDVLPAADVDELQSALSEAKQRAEVAQRDYEVFASKRDILAQELAAAQQDYAQLDPLDQAARTAHQEKLTSLTTAAATQQAELAQCEKRTAAFADTTEAVADNTRILESLRSSYDDADSKYHRLQGVLDTHMSAGYHAALVEKRAQHHDLHEHIQRTTAAADAARLLRDTLAAARQRAAARYQTPYVKTLTHLGQRVWGDHFSVTVADNLTIVSAVTRPNGIPIAYSDLSTGTREQLAVLSRLACYQLVEQGHVPVILDDILGYSDPTRREDMAAAIETATSLATSDPAMAGQLIIFTCDSSRFASVPGKHYTWEQPLD</sequence>
<dbReference type="KEGG" id="cbq:AL705_01630"/>
<evidence type="ECO:0000313" key="4">
    <source>
        <dbReference type="Proteomes" id="UP000068137"/>
    </source>
</evidence>
<dbReference type="SUPFAM" id="SSF52540">
    <property type="entry name" value="P-loop containing nucleoside triphosphate hydrolases"/>
    <property type="match status" value="1"/>
</dbReference>
<dbReference type="InterPro" id="IPR041685">
    <property type="entry name" value="AAA_GajA/Old/RecF-like"/>
</dbReference>
<dbReference type="STRING" id="1528099.AL705_01630"/>
<protein>
    <recommendedName>
        <fullName evidence="2">Endonuclease GajA/Old nuclease/RecF-like AAA domain-containing protein</fullName>
    </recommendedName>
</protein>
<organism evidence="3 4">
    <name type="scientific">Lawsonella clevelandensis</name>
    <dbReference type="NCBI Taxonomy" id="1528099"/>
    <lineage>
        <taxon>Bacteria</taxon>
        <taxon>Bacillati</taxon>
        <taxon>Actinomycetota</taxon>
        <taxon>Actinomycetes</taxon>
        <taxon>Mycobacteriales</taxon>
        <taxon>Lawsonellaceae</taxon>
        <taxon>Lawsonella</taxon>
    </lineage>
</organism>
<dbReference type="Proteomes" id="UP000068137">
    <property type="component" value="Chromosome"/>
</dbReference>